<keyword evidence="2" id="KW-1185">Reference proteome</keyword>
<evidence type="ECO:0000313" key="2">
    <source>
        <dbReference type="Proteomes" id="UP000294901"/>
    </source>
</evidence>
<evidence type="ECO:0000313" key="1">
    <source>
        <dbReference type="EMBL" id="TDO31558.1"/>
    </source>
</evidence>
<name>A0A4V3C5Y0_9ACTN</name>
<dbReference type="EMBL" id="SNWR01000002">
    <property type="protein sequence ID" value="TDO31558.1"/>
    <property type="molecule type" value="Genomic_DNA"/>
</dbReference>
<proteinExistence type="predicted"/>
<comment type="caution">
    <text evidence="1">The sequence shown here is derived from an EMBL/GenBank/DDBJ whole genome shotgun (WGS) entry which is preliminary data.</text>
</comment>
<reference evidence="1 2" key="1">
    <citation type="submission" date="2019-03" db="EMBL/GenBank/DDBJ databases">
        <title>Sequencing the genomes of 1000 actinobacteria strains.</title>
        <authorList>
            <person name="Klenk H.-P."/>
        </authorList>
    </citation>
    <scope>NUCLEOTIDE SEQUENCE [LARGE SCALE GENOMIC DNA]</scope>
    <source>
        <strain evidence="1 2">DSM 43805</strain>
    </source>
</reference>
<dbReference type="OrthoDB" id="4225757at2"/>
<sequence>MAGPSPSREEIEEWFTAVLAGTRTRDEADRWAAQWHVTPGDQLVVDDAVWWALGLLYGIDLPGMDGSYLHDGEQVEQ</sequence>
<gene>
    <name evidence="1" type="ORF">C8E87_6984</name>
</gene>
<dbReference type="AlphaFoldDB" id="A0A4V3C5Y0"/>
<dbReference type="Proteomes" id="UP000294901">
    <property type="component" value="Unassembled WGS sequence"/>
</dbReference>
<accession>A0A4V3C5Y0</accession>
<organism evidence="1 2">
    <name type="scientific">Paractinoplanes brasiliensis</name>
    <dbReference type="NCBI Taxonomy" id="52695"/>
    <lineage>
        <taxon>Bacteria</taxon>
        <taxon>Bacillati</taxon>
        <taxon>Actinomycetota</taxon>
        <taxon>Actinomycetes</taxon>
        <taxon>Micromonosporales</taxon>
        <taxon>Micromonosporaceae</taxon>
        <taxon>Paractinoplanes</taxon>
    </lineage>
</organism>
<protein>
    <submittedName>
        <fullName evidence="1">Uncharacterized protein</fullName>
    </submittedName>
</protein>